<dbReference type="Gene3D" id="2.40.128.90">
    <property type="entry name" value="OMPT-like"/>
    <property type="match status" value="1"/>
</dbReference>
<dbReference type="InterPro" id="IPR053724">
    <property type="entry name" value="OMP_A26_sf"/>
</dbReference>
<gene>
    <name evidence="2" type="ORF">M0H32_25445</name>
</gene>
<dbReference type="Proteomes" id="UP001431221">
    <property type="component" value="Unassembled WGS sequence"/>
</dbReference>
<dbReference type="SUPFAM" id="SSF69917">
    <property type="entry name" value="OMPT-like"/>
    <property type="match status" value="1"/>
</dbReference>
<dbReference type="InterPro" id="IPR020080">
    <property type="entry name" value="OM_adhesin/peptidase_omptin"/>
</dbReference>
<name>A0ABT0H1I8_9HYPH</name>
<sequence>MKRLFLALGAVTCLASPVLAADPYPADNQLYQTSSLRGSIGLRYWYSQSRSDLDNSSFLGTGFDLSSTDNVKSHTAELVGTLEDTTTNAFVRGYVGLGRNVSGEADYLGVEMDQKDNTTLSYVVVDGGWQVARFAGGHARLKGFAGYQYLSDDLSMRYNSRTYEQSRDWHALRVGLGAEGDIGQRAGWSVDVAGVPWAHNKIQSWESNWAYGLEADAMLTANLTQNWQVGVGGRYWWLKSNFDRRYVVTGEKVVFDQNYHRYGLLLESSYKF</sequence>
<feature type="chain" id="PRO_5046939235" evidence="1">
    <location>
        <begin position="21"/>
        <end position="272"/>
    </location>
</feature>
<keyword evidence="1" id="KW-0732">Signal</keyword>
<feature type="signal peptide" evidence="1">
    <location>
        <begin position="1"/>
        <end position="20"/>
    </location>
</feature>
<keyword evidence="3" id="KW-1185">Reference proteome</keyword>
<protein>
    <submittedName>
        <fullName evidence="2">Uncharacterized protein</fullName>
    </submittedName>
</protein>
<comment type="caution">
    <text evidence="2">The sequence shown here is derived from an EMBL/GenBank/DDBJ whole genome shotgun (WGS) entry which is preliminary data.</text>
</comment>
<dbReference type="RefSeq" id="WP_248159185.1">
    <property type="nucleotide sequence ID" value="NZ_JALNMJ010000027.1"/>
</dbReference>
<dbReference type="EMBL" id="JALNMJ010000027">
    <property type="protein sequence ID" value="MCK7615529.1"/>
    <property type="molecule type" value="Genomic_DNA"/>
</dbReference>
<evidence type="ECO:0000313" key="3">
    <source>
        <dbReference type="Proteomes" id="UP001431221"/>
    </source>
</evidence>
<proteinExistence type="predicted"/>
<evidence type="ECO:0000256" key="1">
    <source>
        <dbReference type="SAM" id="SignalP"/>
    </source>
</evidence>
<organism evidence="2 3">
    <name type="scientific">Roseibium sediminicola</name>
    <dbReference type="NCBI Taxonomy" id="2933272"/>
    <lineage>
        <taxon>Bacteria</taxon>
        <taxon>Pseudomonadati</taxon>
        <taxon>Pseudomonadota</taxon>
        <taxon>Alphaproteobacteria</taxon>
        <taxon>Hyphomicrobiales</taxon>
        <taxon>Stappiaceae</taxon>
        <taxon>Roseibium</taxon>
    </lineage>
</organism>
<accession>A0ABT0H1I8</accession>
<reference evidence="2" key="1">
    <citation type="submission" date="2022-04" db="EMBL/GenBank/DDBJ databases">
        <title>Roseibium sp. CAU 1639 isolated from mud.</title>
        <authorList>
            <person name="Kim W."/>
        </authorList>
    </citation>
    <scope>NUCLEOTIDE SEQUENCE</scope>
    <source>
        <strain evidence="2">CAU 1639</strain>
    </source>
</reference>
<evidence type="ECO:0000313" key="2">
    <source>
        <dbReference type="EMBL" id="MCK7615529.1"/>
    </source>
</evidence>